<keyword evidence="9" id="KW-1185">Reference proteome</keyword>
<comment type="subcellular location">
    <subcellularLocation>
        <location evidence="1">Cell membrane</location>
        <topology evidence="1">Multi-pass membrane protein</topology>
    </subcellularLocation>
</comment>
<feature type="transmembrane region" description="Helical" evidence="6">
    <location>
        <begin position="134"/>
        <end position="156"/>
    </location>
</feature>
<dbReference type="PANTHER" id="PTHR23501:SF197">
    <property type="entry name" value="COMD"/>
    <property type="match status" value="1"/>
</dbReference>
<dbReference type="InterPro" id="IPR036259">
    <property type="entry name" value="MFS_trans_sf"/>
</dbReference>
<evidence type="ECO:0000313" key="8">
    <source>
        <dbReference type="EMBL" id="KOG88804.1"/>
    </source>
</evidence>
<feature type="transmembrane region" description="Helical" evidence="6">
    <location>
        <begin position="75"/>
        <end position="98"/>
    </location>
</feature>
<dbReference type="Proteomes" id="UP000037020">
    <property type="component" value="Unassembled WGS sequence"/>
</dbReference>
<keyword evidence="2 6" id="KW-0812">Transmembrane</keyword>
<evidence type="ECO:0000256" key="2">
    <source>
        <dbReference type="ARBA" id="ARBA00022692"/>
    </source>
</evidence>
<dbReference type="Pfam" id="PF07690">
    <property type="entry name" value="MFS_1"/>
    <property type="match status" value="1"/>
</dbReference>
<evidence type="ECO:0000259" key="7">
    <source>
        <dbReference type="PROSITE" id="PS50850"/>
    </source>
</evidence>
<evidence type="ECO:0000256" key="5">
    <source>
        <dbReference type="SAM" id="MobiDB-lite"/>
    </source>
</evidence>
<dbReference type="InterPro" id="IPR011701">
    <property type="entry name" value="MFS"/>
</dbReference>
<feature type="transmembrane region" description="Helical" evidence="6">
    <location>
        <begin position="168"/>
        <end position="189"/>
    </location>
</feature>
<keyword evidence="4 6" id="KW-0472">Membrane</keyword>
<feature type="transmembrane region" description="Helical" evidence="6">
    <location>
        <begin position="230"/>
        <end position="249"/>
    </location>
</feature>
<dbReference type="PROSITE" id="PS50850">
    <property type="entry name" value="MFS"/>
    <property type="match status" value="1"/>
</dbReference>
<feature type="compositionally biased region" description="Pro residues" evidence="5">
    <location>
        <begin position="22"/>
        <end position="33"/>
    </location>
</feature>
<dbReference type="PRINTS" id="PR01036">
    <property type="entry name" value="TCRTETB"/>
</dbReference>
<evidence type="ECO:0000256" key="3">
    <source>
        <dbReference type="ARBA" id="ARBA00022989"/>
    </source>
</evidence>
<organism evidence="8 9">
    <name type="scientific">Streptomyces varsoviensis</name>
    <dbReference type="NCBI Taxonomy" id="67373"/>
    <lineage>
        <taxon>Bacteria</taxon>
        <taxon>Bacillati</taxon>
        <taxon>Actinomycetota</taxon>
        <taxon>Actinomycetes</taxon>
        <taxon>Kitasatosporales</taxon>
        <taxon>Streptomycetaceae</taxon>
        <taxon>Streptomyces</taxon>
    </lineage>
</organism>
<keyword evidence="3 6" id="KW-1133">Transmembrane helix</keyword>
<evidence type="ECO:0000256" key="1">
    <source>
        <dbReference type="ARBA" id="ARBA00004651"/>
    </source>
</evidence>
<feature type="transmembrane region" description="Helical" evidence="6">
    <location>
        <begin position="298"/>
        <end position="322"/>
    </location>
</feature>
<reference evidence="8 9" key="1">
    <citation type="submission" date="2015-07" db="EMBL/GenBank/DDBJ databases">
        <authorList>
            <person name="Ju K.-S."/>
            <person name="Doroghazi J.R."/>
            <person name="Metcalf W.W."/>
        </authorList>
    </citation>
    <scope>NUCLEOTIDE SEQUENCE [LARGE SCALE GENOMIC DNA]</scope>
    <source>
        <strain evidence="8 9">NRRL B-3589</strain>
    </source>
</reference>
<evidence type="ECO:0000256" key="4">
    <source>
        <dbReference type="ARBA" id="ARBA00023136"/>
    </source>
</evidence>
<feature type="transmembrane region" description="Helical" evidence="6">
    <location>
        <begin position="110"/>
        <end position="128"/>
    </location>
</feature>
<feature type="domain" description="Major facilitator superfamily (MFS) profile" evidence="7">
    <location>
        <begin position="41"/>
        <end position="343"/>
    </location>
</feature>
<dbReference type="Gene3D" id="1.20.1250.20">
    <property type="entry name" value="MFS general substrate transporter like domains"/>
    <property type="match status" value="1"/>
</dbReference>
<feature type="transmembrane region" description="Helical" evidence="6">
    <location>
        <begin position="39"/>
        <end position="63"/>
    </location>
</feature>
<dbReference type="PANTHER" id="PTHR23501">
    <property type="entry name" value="MAJOR FACILITATOR SUPERFAMILY"/>
    <property type="match status" value="1"/>
</dbReference>
<dbReference type="EMBL" id="LGUT01001506">
    <property type="protein sequence ID" value="KOG88804.1"/>
    <property type="molecule type" value="Genomic_DNA"/>
</dbReference>
<dbReference type="InterPro" id="IPR020846">
    <property type="entry name" value="MFS_dom"/>
</dbReference>
<dbReference type="SUPFAM" id="SSF103473">
    <property type="entry name" value="MFS general substrate transporter"/>
    <property type="match status" value="1"/>
</dbReference>
<evidence type="ECO:0000313" key="9">
    <source>
        <dbReference type="Proteomes" id="UP000037020"/>
    </source>
</evidence>
<feature type="transmembrane region" description="Helical" evidence="6">
    <location>
        <begin position="261"/>
        <end position="278"/>
    </location>
</feature>
<proteinExistence type="predicted"/>
<evidence type="ECO:0000256" key="6">
    <source>
        <dbReference type="SAM" id="Phobius"/>
    </source>
</evidence>
<protein>
    <recommendedName>
        <fullName evidence="7">Major facilitator superfamily (MFS) profile domain-containing protein</fullName>
    </recommendedName>
</protein>
<feature type="non-terminal residue" evidence="8">
    <location>
        <position position="343"/>
    </location>
</feature>
<accession>A0ABR5J5V5</accession>
<name>A0ABR5J5V5_9ACTN</name>
<gene>
    <name evidence="8" type="ORF">ADK38_17750</name>
</gene>
<feature type="transmembrane region" description="Helical" evidence="6">
    <location>
        <begin position="195"/>
        <end position="218"/>
    </location>
</feature>
<feature type="region of interest" description="Disordered" evidence="5">
    <location>
        <begin position="14"/>
        <end position="33"/>
    </location>
</feature>
<sequence>MWAAEDEHLLAADTGLARPAAEPRPPAPGVPPRSRPARAALFAALLLTAALVALDQSLVAAALPHLAHDLPGGSALSWAVPWAVTAHLLACAAVLPPAGALGDLLGRKRVIVLALAVFAAAAALSGWSRTAPQLIGFRALQGIGVGALLATVPALLADLVPPRRRGRWYGLLGALAGTALVAGPALGQYVAEHASWRWCFALHAPLGLLALTVIALTLDLPRPARRPKPNLLGAPLLATASACLILLAARGGTEHAWTSRVTLGLGAGALGTLLLFAVTEHHAAQPLLPPRLLRDPAFAAAGLLSALLGAALVAAGALPAYLQTAHHTAPVDAAKPLLPLLGA</sequence>
<comment type="caution">
    <text evidence="8">The sequence shown here is derived from an EMBL/GenBank/DDBJ whole genome shotgun (WGS) entry which is preliminary data.</text>
</comment>